<evidence type="ECO:0000313" key="3">
    <source>
        <dbReference type="Proteomes" id="UP000681967"/>
    </source>
</evidence>
<comment type="caution">
    <text evidence="1">The sequence shown here is derived from an EMBL/GenBank/DDBJ whole genome shotgun (WGS) entry which is preliminary data.</text>
</comment>
<organism evidence="1 3">
    <name type="scientific">Rotaria magnacalcarata</name>
    <dbReference type="NCBI Taxonomy" id="392030"/>
    <lineage>
        <taxon>Eukaryota</taxon>
        <taxon>Metazoa</taxon>
        <taxon>Spiralia</taxon>
        <taxon>Gnathifera</taxon>
        <taxon>Rotifera</taxon>
        <taxon>Eurotatoria</taxon>
        <taxon>Bdelloidea</taxon>
        <taxon>Philodinida</taxon>
        <taxon>Philodinidae</taxon>
        <taxon>Rotaria</taxon>
    </lineage>
</organism>
<proteinExistence type="predicted"/>
<dbReference type="AlphaFoldDB" id="A0A8S3GCU4"/>
<dbReference type="Proteomes" id="UP000681720">
    <property type="component" value="Unassembled WGS sequence"/>
</dbReference>
<sequence>KTQHSQPIWNEVDLSQSFNQLSCSLKHPKTKEKKKVSKQRKIIPYTELDLTQLIGVNINQVPSYLCSSNESFKETIHDIRPKISQDHLEELRHVAILMYKILLLEKLQTLWTAYRKSGMGELQQTRSAKDVGLKIWSFEIRSRIKHVENANITDDEKCQLFVDHCQKKLN</sequence>
<dbReference type="EMBL" id="CAJOBH010263300">
    <property type="protein sequence ID" value="CAF5158098.1"/>
    <property type="molecule type" value="Genomic_DNA"/>
</dbReference>
<dbReference type="Proteomes" id="UP000681967">
    <property type="component" value="Unassembled WGS sequence"/>
</dbReference>
<feature type="non-terminal residue" evidence="1">
    <location>
        <position position="170"/>
    </location>
</feature>
<accession>A0A8S3GCU4</accession>
<evidence type="ECO:0000313" key="2">
    <source>
        <dbReference type="EMBL" id="CAF5222542.1"/>
    </source>
</evidence>
<evidence type="ECO:0000313" key="1">
    <source>
        <dbReference type="EMBL" id="CAF5158098.1"/>
    </source>
</evidence>
<reference evidence="1" key="1">
    <citation type="submission" date="2021-02" db="EMBL/GenBank/DDBJ databases">
        <authorList>
            <person name="Nowell W R."/>
        </authorList>
    </citation>
    <scope>NUCLEOTIDE SEQUENCE</scope>
</reference>
<feature type="non-terminal residue" evidence="1">
    <location>
        <position position="1"/>
    </location>
</feature>
<dbReference type="EMBL" id="CAJOBJ010369050">
    <property type="protein sequence ID" value="CAF5222542.1"/>
    <property type="molecule type" value="Genomic_DNA"/>
</dbReference>
<name>A0A8S3GCU4_9BILA</name>
<protein>
    <submittedName>
        <fullName evidence="1">Uncharacterized protein</fullName>
    </submittedName>
</protein>
<gene>
    <name evidence="1" type="ORF">BYL167_LOCUS73887</name>
    <name evidence="2" type="ORF">GIL414_LOCUS85126</name>
</gene>